<sequence>MGDISAALTDMWSTVLVFVPKALAFLAILALGWMVAIAARRLVGKLLAKAGFDRLTHRGSLGRAMARSRIQGSDILARLTYYALLLVTLQLAFGVFGPNPVSNLIDGVVSWLPKAFVAIVIVVVASGIATAARDLISGALSGLSYGRLLGTTASVFITAMGIIAALNQVGIATAVTTPVLVAVLATVAGIMIVGVGGGLVRPMTQRWDRWLDRVEAESSVISERAQGFAAGRNDLDRQMADRAPASADAAMATSAGPSATAGAPGTTASSAGSGDLT</sequence>
<evidence type="ECO:0000256" key="2">
    <source>
        <dbReference type="SAM" id="Phobius"/>
    </source>
</evidence>
<feature type="transmembrane region" description="Helical" evidence="2">
    <location>
        <begin position="75"/>
        <end position="96"/>
    </location>
</feature>
<feature type="transmembrane region" description="Helical" evidence="2">
    <location>
        <begin position="179"/>
        <end position="200"/>
    </location>
</feature>
<proteinExistence type="predicted"/>
<feature type="region of interest" description="Disordered" evidence="1">
    <location>
        <begin position="239"/>
        <end position="277"/>
    </location>
</feature>
<dbReference type="Pfam" id="PF05552">
    <property type="entry name" value="MS_channel_1st_1"/>
    <property type="match status" value="2"/>
</dbReference>
<dbReference type="EMBL" id="BAAARY010000013">
    <property type="protein sequence ID" value="GAA2527582.1"/>
    <property type="molecule type" value="Genomic_DNA"/>
</dbReference>
<keyword evidence="2" id="KW-1133">Transmembrane helix</keyword>
<name>A0ABN3NMK0_9ACTN</name>
<dbReference type="RefSeq" id="WP_344173104.1">
    <property type="nucleotide sequence ID" value="NZ_BAAARY010000013.1"/>
</dbReference>
<dbReference type="Proteomes" id="UP001499978">
    <property type="component" value="Unassembled WGS sequence"/>
</dbReference>
<feature type="transmembrane region" description="Helical" evidence="2">
    <location>
        <begin position="116"/>
        <end position="136"/>
    </location>
</feature>
<organism evidence="3 4">
    <name type="scientific">Pilimelia columellifera subsp. columellifera</name>
    <dbReference type="NCBI Taxonomy" id="706583"/>
    <lineage>
        <taxon>Bacteria</taxon>
        <taxon>Bacillati</taxon>
        <taxon>Actinomycetota</taxon>
        <taxon>Actinomycetes</taxon>
        <taxon>Micromonosporales</taxon>
        <taxon>Micromonosporaceae</taxon>
        <taxon>Pilimelia</taxon>
    </lineage>
</organism>
<feature type="transmembrane region" description="Helical" evidence="2">
    <location>
        <begin position="148"/>
        <end position="167"/>
    </location>
</feature>
<protein>
    <submittedName>
        <fullName evidence="3">Uncharacterized protein</fullName>
    </submittedName>
</protein>
<comment type="caution">
    <text evidence="3">The sequence shown here is derived from an EMBL/GenBank/DDBJ whole genome shotgun (WGS) entry which is preliminary data.</text>
</comment>
<keyword evidence="4" id="KW-1185">Reference proteome</keyword>
<feature type="compositionally biased region" description="Low complexity" evidence="1">
    <location>
        <begin position="241"/>
        <end position="277"/>
    </location>
</feature>
<evidence type="ECO:0000256" key="1">
    <source>
        <dbReference type="SAM" id="MobiDB-lite"/>
    </source>
</evidence>
<gene>
    <name evidence="3" type="ORF">GCM10010201_28020</name>
</gene>
<feature type="transmembrane region" description="Helical" evidence="2">
    <location>
        <begin position="12"/>
        <end position="39"/>
    </location>
</feature>
<accession>A0ABN3NMK0</accession>
<reference evidence="3 4" key="1">
    <citation type="journal article" date="2019" name="Int. J. Syst. Evol. Microbiol.">
        <title>The Global Catalogue of Microorganisms (GCM) 10K type strain sequencing project: providing services to taxonomists for standard genome sequencing and annotation.</title>
        <authorList>
            <consortium name="The Broad Institute Genomics Platform"/>
            <consortium name="The Broad Institute Genome Sequencing Center for Infectious Disease"/>
            <person name="Wu L."/>
            <person name="Ma J."/>
        </authorList>
    </citation>
    <scope>NUCLEOTIDE SEQUENCE [LARGE SCALE GENOMIC DNA]</scope>
    <source>
        <strain evidence="3 4">JCM 3367</strain>
    </source>
</reference>
<dbReference type="InterPro" id="IPR008910">
    <property type="entry name" value="MSC_TM_helix"/>
</dbReference>
<evidence type="ECO:0000313" key="4">
    <source>
        <dbReference type="Proteomes" id="UP001499978"/>
    </source>
</evidence>
<evidence type="ECO:0000313" key="3">
    <source>
        <dbReference type="EMBL" id="GAA2527582.1"/>
    </source>
</evidence>
<keyword evidence="2" id="KW-0812">Transmembrane</keyword>
<keyword evidence="2" id="KW-0472">Membrane</keyword>